<feature type="compositionally biased region" description="Polar residues" evidence="1">
    <location>
        <begin position="73"/>
        <end position="104"/>
    </location>
</feature>
<accession>F2Q1X2</accession>
<feature type="region of interest" description="Disordered" evidence="1">
    <location>
        <begin position="29"/>
        <end position="104"/>
    </location>
</feature>
<sequence length="104" mass="10900">MNGHGAVNNNVAGQYQKVATGRAYIFPREHNGNKRLESNSTGGFSAGGRHQTLPGSGPNVTVSPARSFPGEGPTSQQINNRSTDQHQQGAANTKACHSQVSVQS</sequence>
<proteinExistence type="predicted"/>
<evidence type="ECO:0000313" key="3">
    <source>
        <dbReference type="Proteomes" id="UP000009169"/>
    </source>
</evidence>
<evidence type="ECO:0000256" key="1">
    <source>
        <dbReference type="SAM" id="MobiDB-lite"/>
    </source>
</evidence>
<dbReference type="VEuPathDB" id="FungiDB:TEQG_06891"/>
<dbReference type="Proteomes" id="UP000009169">
    <property type="component" value="Unassembled WGS sequence"/>
</dbReference>
<reference evidence="3" key="1">
    <citation type="journal article" date="2012" name="MBio">
        <title>Comparative genome analysis of Trichophyton rubrum and related dermatophytes reveals candidate genes involved in infection.</title>
        <authorList>
            <person name="Martinez D.A."/>
            <person name="Oliver B.G."/>
            <person name="Graeser Y."/>
            <person name="Goldberg J.M."/>
            <person name="Li W."/>
            <person name="Martinez-Rossi N.M."/>
            <person name="Monod M."/>
            <person name="Shelest E."/>
            <person name="Barton R.C."/>
            <person name="Birch E."/>
            <person name="Brakhage A.A."/>
            <person name="Chen Z."/>
            <person name="Gurr S.J."/>
            <person name="Heiman D."/>
            <person name="Heitman J."/>
            <person name="Kosti I."/>
            <person name="Rossi A."/>
            <person name="Saif S."/>
            <person name="Samalova M."/>
            <person name="Saunders C.W."/>
            <person name="Shea T."/>
            <person name="Summerbell R.C."/>
            <person name="Xu J."/>
            <person name="Young S."/>
            <person name="Zeng Q."/>
            <person name="Birren B.W."/>
            <person name="Cuomo C.A."/>
            <person name="White T.C."/>
        </authorList>
    </citation>
    <scope>NUCLEOTIDE SEQUENCE [LARGE SCALE GENOMIC DNA]</scope>
    <source>
        <strain evidence="3">ATCC MYA-4606 / CBS 127.97</strain>
    </source>
</reference>
<organism evidence="2 3">
    <name type="scientific">Trichophyton equinum (strain ATCC MYA-4606 / CBS 127.97)</name>
    <name type="common">Horse ringworm fungus</name>
    <dbReference type="NCBI Taxonomy" id="559882"/>
    <lineage>
        <taxon>Eukaryota</taxon>
        <taxon>Fungi</taxon>
        <taxon>Dikarya</taxon>
        <taxon>Ascomycota</taxon>
        <taxon>Pezizomycotina</taxon>
        <taxon>Eurotiomycetes</taxon>
        <taxon>Eurotiomycetidae</taxon>
        <taxon>Onygenales</taxon>
        <taxon>Arthrodermataceae</taxon>
        <taxon>Trichophyton</taxon>
    </lineage>
</organism>
<protein>
    <submittedName>
        <fullName evidence="2">Uncharacterized protein</fullName>
    </submittedName>
</protein>
<name>F2Q1X2_TRIEC</name>
<keyword evidence="3" id="KW-1185">Reference proteome</keyword>
<dbReference type="AlphaFoldDB" id="F2Q1X2"/>
<dbReference type="EMBL" id="DS995773">
    <property type="protein sequence ID" value="EGE08140.1"/>
    <property type="molecule type" value="Genomic_DNA"/>
</dbReference>
<gene>
    <name evidence="2" type="ORF">TEQG_06891</name>
</gene>
<dbReference type="HOGENOM" id="CLU_2251950_0_0_1"/>
<evidence type="ECO:0000313" key="2">
    <source>
        <dbReference type="EMBL" id="EGE08140.1"/>
    </source>
</evidence>